<dbReference type="AlphaFoldDB" id="A0A6G0WNV8"/>
<feature type="signal peptide" evidence="1">
    <location>
        <begin position="1"/>
        <end position="19"/>
    </location>
</feature>
<dbReference type="Gene3D" id="1.10.239.10">
    <property type="entry name" value="Elicitin domain"/>
    <property type="match status" value="1"/>
</dbReference>
<dbReference type="GO" id="GO:0005576">
    <property type="term" value="C:extracellular region"/>
    <property type="evidence" value="ECO:0007669"/>
    <property type="project" value="InterPro"/>
</dbReference>
<evidence type="ECO:0000256" key="1">
    <source>
        <dbReference type="SAM" id="SignalP"/>
    </source>
</evidence>
<keyword evidence="3" id="KW-1185">Reference proteome</keyword>
<dbReference type="VEuPathDB" id="FungiDB:AeMF1_001994"/>
<dbReference type="Proteomes" id="UP000481153">
    <property type="component" value="Unassembled WGS sequence"/>
</dbReference>
<keyword evidence="1" id="KW-0732">Signal</keyword>
<sequence>MKTISIVAIAAAATSGVLGRDCSILDLQSIMSPGSQCESASGVSNLALSTTAPSPATLAELCKIESCKTVIKLINQLPCTFNDESARKKFTCDPAAPSSASTAQLGATAAAIISIVTLFFQFA</sequence>
<organism evidence="2 3">
    <name type="scientific">Aphanomyces euteiches</name>
    <dbReference type="NCBI Taxonomy" id="100861"/>
    <lineage>
        <taxon>Eukaryota</taxon>
        <taxon>Sar</taxon>
        <taxon>Stramenopiles</taxon>
        <taxon>Oomycota</taxon>
        <taxon>Saprolegniomycetes</taxon>
        <taxon>Saprolegniales</taxon>
        <taxon>Verrucalvaceae</taxon>
        <taxon>Aphanomyces</taxon>
    </lineage>
</organism>
<feature type="chain" id="PRO_5026324770" description="Elicitin-like protein" evidence="1">
    <location>
        <begin position="20"/>
        <end position="123"/>
    </location>
</feature>
<dbReference type="SUPFAM" id="SSF48647">
    <property type="entry name" value="Fungal elicitin"/>
    <property type="match status" value="1"/>
</dbReference>
<proteinExistence type="predicted"/>
<accession>A0A6G0WNV8</accession>
<evidence type="ECO:0008006" key="4">
    <source>
        <dbReference type="Google" id="ProtNLM"/>
    </source>
</evidence>
<evidence type="ECO:0000313" key="2">
    <source>
        <dbReference type="EMBL" id="KAF0729025.1"/>
    </source>
</evidence>
<dbReference type="EMBL" id="VJMJ01000170">
    <property type="protein sequence ID" value="KAF0729025.1"/>
    <property type="molecule type" value="Genomic_DNA"/>
</dbReference>
<name>A0A6G0WNV8_9STRA</name>
<reference evidence="2 3" key="1">
    <citation type="submission" date="2019-07" db="EMBL/GenBank/DDBJ databases">
        <title>Genomics analysis of Aphanomyces spp. identifies a new class of oomycete effector associated with host adaptation.</title>
        <authorList>
            <person name="Gaulin E."/>
        </authorList>
    </citation>
    <scope>NUCLEOTIDE SEQUENCE [LARGE SCALE GENOMIC DNA]</scope>
    <source>
        <strain evidence="2 3">ATCC 201684</strain>
    </source>
</reference>
<comment type="caution">
    <text evidence="2">The sequence shown here is derived from an EMBL/GenBank/DDBJ whole genome shotgun (WGS) entry which is preliminary data.</text>
</comment>
<evidence type="ECO:0000313" key="3">
    <source>
        <dbReference type="Proteomes" id="UP000481153"/>
    </source>
</evidence>
<dbReference type="InterPro" id="IPR036470">
    <property type="entry name" value="Elicitin_sf"/>
</dbReference>
<protein>
    <recommendedName>
        <fullName evidence="4">Elicitin-like protein</fullName>
    </recommendedName>
</protein>
<gene>
    <name evidence="2" type="ORF">Ae201684_013324</name>
</gene>